<accession>A0A811UPP7</accession>
<proteinExistence type="predicted"/>
<dbReference type="InterPro" id="IPR013783">
    <property type="entry name" value="Ig-like_fold"/>
</dbReference>
<dbReference type="SUPFAM" id="SSF48726">
    <property type="entry name" value="Immunoglobulin"/>
    <property type="match status" value="1"/>
</dbReference>
<dbReference type="Proteomes" id="UP000606786">
    <property type="component" value="Unassembled WGS sequence"/>
</dbReference>
<evidence type="ECO:0000313" key="3">
    <source>
        <dbReference type="EMBL" id="CAD7000714.1"/>
    </source>
</evidence>
<gene>
    <name evidence="3" type="ORF">CCAP1982_LOCUS9187</name>
</gene>
<sequence>MCVLKQVDFIFTYFVVFVLFVPSFYYNQLTFHFQTYYSLSCACFRRPHIATRFLFACCSWYREGTNTPLQAIVRTGGSKDQPTNATLTLQPRREDDGAKYKCVVRNRAMNDGQRLEATATLNVNCK</sequence>
<dbReference type="PROSITE" id="PS50835">
    <property type="entry name" value="IG_LIKE"/>
    <property type="match status" value="1"/>
</dbReference>
<dbReference type="InterPro" id="IPR036179">
    <property type="entry name" value="Ig-like_dom_sf"/>
</dbReference>
<protein>
    <submittedName>
        <fullName evidence="3">(Mediterranean fruit fly) hypothetical protein</fullName>
    </submittedName>
</protein>
<dbReference type="Gene3D" id="2.60.40.10">
    <property type="entry name" value="Immunoglobulins"/>
    <property type="match status" value="1"/>
</dbReference>
<dbReference type="AlphaFoldDB" id="A0A811UPP7"/>
<name>A0A811UPP7_CERCA</name>
<organism evidence="3 4">
    <name type="scientific">Ceratitis capitata</name>
    <name type="common">Mediterranean fruit fly</name>
    <name type="synonym">Tephritis capitata</name>
    <dbReference type="NCBI Taxonomy" id="7213"/>
    <lineage>
        <taxon>Eukaryota</taxon>
        <taxon>Metazoa</taxon>
        <taxon>Ecdysozoa</taxon>
        <taxon>Arthropoda</taxon>
        <taxon>Hexapoda</taxon>
        <taxon>Insecta</taxon>
        <taxon>Pterygota</taxon>
        <taxon>Neoptera</taxon>
        <taxon>Endopterygota</taxon>
        <taxon>Diptera</taxon>
        <taxon>Brachycera</taxon>
        <taxon>Muscomorpha</taxon>
        <taxon>Tephritoidea</taxon>
        <taxon>Tephritidae</taxon>
        <taxon>Ceratitis</taxon>
        <taxon>Ceratitis</taxon>
    </lineage>
</organism>
<dbReference type="InterPro" id="IPR007110">
    <property type="entry name" value="Ig-like_dom"/>
</dbReference>
<dbReference type="EMBL" id="CAJHJT010000012">
    <property type="protein sequence ID" value="CAD7000714.1"/>
    <property type="molecule type" value="Genomic_DNA"/>
</dbReference>
<evidence type="ECO:0000259" key="2">
    <source>
        <dbReference type="PROSITE" id="PS50835"/>
    </source>
</evidence>
<comment type="caution">
    <text evidence="3">The sequence shown here is derived from an EMBL/GenBank/DDBJ whole genome shotgun (WGS) entry which is preliminary data.</text>
</comment>
<keyword evidence="1" id="KW-0472">Membrane</keyword>
<evidence type="ECO:0000256" key="1">
    <source>
        <dbReference type="SAM" id="Phobius"/>
    </source>
</evidence>
<keyword evidence="1" id="KW-1133">Transmembrane helix</keyword>
<evidence type="ECO:0000313" key="4">
    <source>
        <dbReference type="Proteomes" id="UP000606786"/>
    </source>
</evidence>
<keyword evidence="4" id="KW-1185">Reference proteome</keyword>
<feature type="transmembrane region" description="Helical" evidence="1">
    <location>
        <begin position="7"/>
        <end position="26"/>
    </location>
</feature>
<reference evidence="3" key="1">
    <citation type="submission" date="2020-11" db="EMBL/GenBank/DDBJ databases">
        <authorList>
            <person name="Whitehead M."/>
        </authorList>
    </citation>
    <scope>NUCLEOTIDE SEQUENCE</scope>
    <source>
        <strain evidence="3">EGII</strain>
    </source>
</reference>
<dbReference type="OrthoDB" id="5857426at2759"/>
<feature type="domain" description="Ig-like" evidence="2">
    <location>
        <begin position="22"/>
        <end position="120"/>
    </location>
</feature>
<keyword evidence="1" id="KW-0812">Transmembrane</keyword>